<gene>
    <name evidence="1" type="ORF">SNEC2469_LOCUS34315</name>
</gene>
<sequence>ALKAVDIFLRQRQQSDRSLFNLSSQIATIQFASSFSTADAEHQQTYRAEREAEAARIDMHWQQVQRQQEEAASLRREIAAVEPDLEHHEQELQAVQQATEPLGCEYMRHMCGRLMFVTSKLLPAWCD</sequence>
<name>A0A813CES6_9DINO</name>
<dbReference type="Proteomes" id="UP000601435">
    <property type="component" value="Unassembled WGS sequence"/>
</dbReference>
<evidence type="ECO:0000313" key="2">
    <source>
        <dbReference type="Proteomes" id="UP000601435"/>
    </source>
</evidence>
<protein>
    <submittedName>
        <fullName evidence="1">Uncharacterized protein</fullName>
    </submittedName>
</protein>
<proteinExistence type="predicted"/>
<accession>A0A813CES6</accession>
<dbReference type="OrthoDB" id="434637at2759"/>
<comment type="caution">
    <text evidence="1">The sequence shown here is derived from an EMBL/GenBank/DDBJ whole genome shotgun (WGS) entry which is preliminary data.</text>
</comment>
<evidence type="ECO:0000313" key="1">
    <source>
        <dbReference type="EMBL" id="CAE7941534.1"/>
    </source>
</evidence>
<reference evidence="1" key="1">
    <citation type="submission" date="2021-02" db="EMBL/GenBank/DDBJ databases">
        <authorList>
            <person name="Dougan E. K."/>
            <person name="Rhodes N."/>
            <person name="Thang M."/>
            <person name="Chan C."/>
        </authorList>
    </citation>
    <scope>NUCLEOTIDE SEQUENCE</scope>
</reference>
<organism evidence="1 2">
    <name type="scientific">Symbiodinium necroappetens</name>
    <dbReference type="NCBI Taxonomy" id="1628268"/>
    <lineage>
        <taxon>Eukaryota</taxon>
        <taxon>Sar</taxon>
        <taxon>Alveolata</taxon>
        <taxon>Dinophyceae</taxon>
        <taxon>Suessiales</taxon>
        <taxon>Symbiodiniaceae</taxon>
        <taxon>Symbiodinium</taxon>
    </lineage>
</organism>
<dbReference type="EMBL" id="CAJNJA010094209">
    <property type="protein sequence ID" value="CAE7941534.1"/>
    <property type="molecule type" value="Genomic_DNA"/>
</dbReference>
<dbReference type="AlphaFoldDB" id="A0A813CES6"/>
<keyword evidence="2" id="KW-1185">Reference proteome</keyword>
<feature type="non-terminal residue" evidence="1">
    <location>
        <position position="127"/>
    </location>
</feature>